<dbReference type="Pfam" id="PF03953">
    <property type="entry name" value="Tubulin_C"/>
    <property type="match status" value="2"/>
</dbReference>
<sequence length="632" mass="70638">MCQESSLNRTADELKTNLVPFPRLHFIVGALAPLSATSPPELWNRTLECFRDTNQVVRCKFEKASLLSCCLMHRGDLEISDVVDIGVKVQTVQDLRFVDWTPCEFKTGLVHRNDPQPPQKRHDVCLLRNSCAIRSLFADFTAPFDAMFAKRAFLHWFFLEGLEPTAFLQARETMASLIQDYEDAASDAPQCLAVHIGQAGIQIGSSCWQLLALEHGIDPDGLSKQPAANPAVETLFSESSAAKFVPRSIFVDLEPTVIDVVRTGKYRHLFHPDFLLNGKEDAANNYARGFYTIGREIIDLTLTKIRHAAENCDSVGNFIVFHSFGGGTGSGFTALLTECMAAEYVKTSTFQFSVYPSPRVSTAVVEPYNSILMTHATLDLSNCSLLMDNEALFNLYDKNMNVSWPTYANINHIIAQVLCALTCPIRFPGSQGMNLNDLQTNLVPYPRIHFPVVSYAPIITPEKAYHEDLSTAKITAIAFQPNNQLVNVDLRAGRYMSCCLFYRGDVSPTEIGRTLSAIKKKRTMDFVEWCPTGFKTSLSAQPPVVLPGGDLAKLQRAVCVATNTTAIRTAWMKLNANFDLLFSKRAFLHWYLDEGLDFDEFVDARENLAALEEDYQEVHNDVTEDAEDTIYL</sequence>
<evidence type="ECO:0000256" key="3">
    <source>
        <dbReference type="ARBA" id="ARBA00009636"/>
    </source>
</evidence>
<dbReference type="PRINTS" id="PR01162">
    <property type="entry name" value="ALPHATUBULIN"/>
</dbReference>
<dbReference type="InterPro" id="IPR017975">
    <property type="entry name" value="Tubulin_CS"/>
</dbReference>
<feature type="domain" description="Tubulin/FtsZ 2-layer sandwich" evidence="14">
    <location>
        <begin position="7"/>
        <end position="142"/>
    </location>
</feature>
<evidence type="ECO:0000259" key="14">
    <source>
        <dbReference type="SMART" id="SM00865"/>
    </source>
</evidence>
<organism evidence="17">
    <name type="scientific">Schistocephalus solidus</name>
    <name type="common">Tapeworm</name>
    <dbReference type="NCBI Taxonomy" id="70667"/>
    <lineage>
        <taxon>Eukaryota</taxon>
        <taxon>Metazoa</taxon>
        <taxon>Spiralia</taxon>
        <taxon>Lophotrochozoa</taxon>
        <taxon>Platyhelminthes</taxon>
        <taxon>Cestoda</taxon>
        <taxon>Eucestoda</taxon>
        <taxon>Diphyllobothriidea</taxon>
        <taxon>Diphyllobothriidae</taxon>
        <taxon>Schistocephalus</taxon>
    </lineage>
</organism>
<keyword evidence="7" id="KW-0547">Nucleotide-binding</keyword>
<keyword evidence="10" id="KW-0342">GTP-binding</keyword>
<dbReference type="AlphaFoldDB" id="A0A183SNH6"/>
<reference evidence="17" key="1">
    <citation type="submission" date="2016-06" db="UniProtKB">
        <authorList>
            <consortium name="WormBaseParasite"/>
        </authorList>
    </citation>
    <scope>IDENTIFICATION</scope>
</reference>
<dbReference type="CDD" id="cd02186">
    <property type="entry name" value="alpha_tubulin"/>
    <property type="match status" value="1"/>
</dbReference>
<evidence type="ECO:0000256" key="1">
    <source>
        <dbReference type="ARBA" id="ARBA00001946"/>
    </source>
</evidence>
<dbReference type="WBParaSite" id="SSLN_0000596101-mRNA-1">
    <property type="protein sequence ID" value="SSLN_0000596101-mRNA-1"/>
    <property type="gene ID" value="SSLN_0000596101"/>
</dbReference>
<dbReference type="Proteomes" id="UP000275846">
    <property type="component" value="Unassembled WGS sequence"/>
</dbReference>
<evidence type="ECO:0000256" key="6">
    <source>
        <dbReference type="ARBA" id="ARBA00022723"/>
    </source>
</evidence>
<keyword evidence="4" id="KW-0963">Cytoplasm</keyword>
<dbReference type="STRING" id="70667.A0A183SNH6"/>
<feature type="domain" description="Tubulin/FtsZ GTPase" evidence="13">
    <location>
        <begin position="232"/>
        <end position="429"/>
    </location>
</feature>
<dbReference type="GO" id="GO:0016787">
    <property type="term" value="F:hydrolase activity"/>
    <property type="evidence" value="ECO:0007669"/>
    <property type="project" value="UniProtKB-KW"/>
</dbReference>
<protein>
    <submittedName>
        <fullName evidence="17">Tubulin alpha chain</fullName>
    </submittedName>
</protein>
<comment type="similarity">
    <text evidence="3">Belongs to the tubulin family.</text>
</comment>
<feature type="domain" description="Tubulin/FtsZ 2-layer sandwich" evidence="14">
    <location>
        <begin position="433"/>
        <end position="576"/>
    </location>
</feature>
<dbReference type="OrthoDB" id="3006723at2759"/>
<evidence type="ECO:0000259" key="13">
    <source>
        <dbReference type="SMART" id="SM00864"/>
    </source>
</evidence>
<dbReference type="InterPro" id="IPR023123">
    <property type="entry name" value="Tubulin_C"/>
</dbReference>
<dbReference type="PRINTS" id="PR01161">
    <property type="entry name" value="TUBULIN"/>
</dbReference>
<evidence type="ECO:0000313" key="15">
    <source>
        <dbReference type="EMBL" id="VDL92159.1"/>
    </source>
</evidence>
<accession>A0A183SNH6</accession>
<dbReference type="SUPFAM" id="SSF55307">
    <property type="entry name" value="Tubulin C-terminal domain-like"/>
    <property type="match status" value="2"/>
</dbReference>
<dbReference type="InterPro" id="IPR037103">
    <property type="entry name" value="Tubulin/FtsZ-like_C"/>
</dbReference>
<dbReference type="Gene3D" id="3.40.50.1440">
    <property type="entry name" value="Tubulin/FtsZ, GTPase domain"/>
    <property type="match status" value="2"/>
</dbReference>
<dbReference type="Gene3D" id="3.30.1330.20">
    <property type="entry name" value="Tubulin/FtsZ, C-terminal domain"/>
    <property type="match status" value="1"/>
</dbReference>
<dbReference type="GO" id="GO:0005874">
    <property type="term" value="C:microtubule"/>
    <property type="evidence" value="ECO:0007669"/>
    <property type="project" value="UniProtKB-KW"/>
</dbReference>
<dbReference type="InterPro" id="IPR002452">
    <property type="entry name" value="Alpha_tubulin"/>
</dbReference>
<evidence type="ECO:0000256" key="5">
    <source>
        <dbReference type="ARBA" id="ARBA00022701"/>
    </source>
</evidence>
<evidence type="ECO:0000256" key="9">
    <source>
        <dbReference type="ARBA" id="ARBA00022842"/>
    </source>
</evidence>
<dbReference type="InterPro" id="IPR008280">
    <property type="entry name" value="Tub_FtsZ_C"/>
</dbReference>
<comment type="catalytic activity">
    <reaction evidence="12">
        <text>GTP + H2O = GDP + phosphate + H(+)</text>
        <dbReference type="Rhea" id="RHEA:19669"/>
        <dbReference type="ChEBI" id="CHEBI:15377"/>
        <dbReference type="ChEBI" id="CHEBI:15378"/>
        <dbReference type="ChEBI" id="CHEBI:37565"/>
        <dbReference type="ChEBI" id="CHEBI:43474"/>
        <dbReference type="ChEBI" id="CHEBI:58189"/>
    </reaction>
    <physiologicalReaction direction="left-to-right" evidence="12">
        <dbReference type="Rhea" id="RHEA:19670"/>
    </physiologicalReaction>
</comment>
<dbReference type="InterPro" id="IPR036525">
    <property type="entry name" value="Tubulin/FtsZ_GTPase_sf"/>
</dbReference>
<evidence type="ECO:0000256" key="12">
    <source>
        <dbReference type="ARBA" id="ARBA00049117"/>
    </source>
</evidence>
<keyword evidence="8" id="KW-0378">Hydrolase</keyword>
<dbReference type="GO" id="GO:0007017">
    <property type="term" value="P:microtubule-based process"/>
    <property type="evidence" value="ECO:0007669"/>
    <property type="project" value="InterPro"/>
</dbReference>
<dbReference type="InterPro" id="IPR000217">
    <property type="entry name" value="Tubulin"/>
</dbReference>
<evidence type="ECO:0000256" key="8">
    <source>
        <dbReference type="ARBA" id="ARBA00022801"/>
    </source>
</evidence>
<evidence type="ECO:0000313" key="17">
    <source>
        <dbReference type="WBParaSite" id="SSLN_0000596101-mRNA-1"/>
    </source>
</evidence>
<comment type="cofactor">
    <cofactor evidence="1">
        <name>Mg(2+)</name>
        <dbReference type="ChEBI" id="CHEBI:18420"/>
    </cofactor>
</comment>
<evidence type="ECO:0000256" key="4">
    <source>
        <dbReference type="ARBA" id="ARBA00022490"/>
    </source>
</evidence>
<keyword evidence="16" id="KW-1185">Reference proteome</keyword>
<keyword evidence="6" id="KW-0479">Metal-binding</keyword>
<keyword evidence="11" id="KW-0206">Cytoskeleton</keyword>
<evidence type="ECO:0000256" key="2">
    <source>
        <dbReference type="ARBA" id="ARBA00004245"/>
    </source>
</evidence>
<comment type="subcellular location">
    <subcellularLocation>
        <location evidence="2">Cytoplasm</location>
        <location evidence="2">Cytoskeleton</location>
    </subcellularLocation>
</comment>
<dbReference type="InterPro" id="IPR018316">
    <property type="entry name" value="Tubulin/FtsZ_2-layer-sand-dom"/>
</dbReference>
<reference evidence="15 16" key="2">
    <citation type="submission" date="2018-11" db="EMBL/GenBank/DDBJ databases">
        <authorList>
            <consortium name="Pathogen Informatics"/>
        </authorList>
    </citation>
    <scope>NUCLEOTIDE SEQUENCE [LARGE SCALE GENOMIC DNA]</scope>
    <source>
        <strain evidence="15 16">NST_G2</strain>
    </source>
</reference>
<dbReference type="FunFam" id="3.40.50.1440:FF:000007">
    <property type="entry name" value="Tubulin alpha chain"/>
    <property type="match status" value="1"/>
</dbReference>
<dbReference type="SMART" id="SM00865">
    <property type="entry name" value="Tubulin_C"/>
    <property type="match status" value="2"/>
</dbReference>
<evidence type="ECO:0000313" key="16">
    <source>
        <dbReference type="Proteomes" id="UP000275846"/>
    </source>
</evidence>
<keyword evidence="9" id="KW-0460">Magnesium</keyword>
<name>A0A183SNH6_SCHSO</name>
<dbReference type="InterPro" id="IPR003008">
    <property type="entry name" value="Tubulin_FtsZ_GTPase"/>
</dbReference>
<dbReference type="GO" id="GO:0046872">
    <property type="term" value="F:metal ion binding"/>
    <property type="evidence" value="ECO:0007669"/>
    <property type="project" value="UniProtKB-KW"/>
</dbReference>
<dbReference type="SMART" id="SM00864">
    <property type="entry name" value="Tubulin"/>
    <property type="match status" value="1"/>
</dbReference>
<dbReference type="Gene3D" id="1.10.287.600">
    <property type="entry name" value="Helix hairpin bin"/>
    <property type="match status" value="2"/>
</dbReference>
<evidence type="ECO:0000256" key="10">
    <source>
        <dbReference type="ARBA" id="ARBA00023134"/>
    </source>
</evidence>
<proteinExistence type="inferred from homology"/>
<keyword evidence="5" id="KW-0493">Microtubule</keyword>
<dbReference type="PANTHER" id="PTHR11588">
    <property type="entry name" value="TUBULIN"/>
    <property type="match status" value="1"/>
</dbReference>
<dbReference type="EMBL" id="UYSU01033397">
    <property type="protein sequence ID" value="VDL92159.1"/>
    <property type="molecule type" value="Genomic_DNA"/>
</dbReference>
<dbReference type="PROSITE" id="PS00227">
    <property type="entry name" value="TUBULIN"/>
    <property type="match status" value="1"/>
</dbReference>
<evidence type="ECO:0000256" key="7">
    <source>
        <dbReference type="ARBA" id="ARBA00022741"/>
    </source>
</evidence>
<gene>
    <name evidence="15" type="ORF">SSLN_LOCUS5774</name>
</gene>
<dbReference type="SUPFAM" id="SSF52490">
    <property type="entry name" value="Tubulin nucleotide-binding domain-like"/>
    <property type="match status" value="1"/>
</dbReference>
<dbReference type="GO" id="GO:0005525">
    <property type="term" value="F:GTP binding"/>
    <property type="evidence" value="ECO:0007669"/>
    <property type="project" value="UniProtKB-KW"/>
</dbReference>
<dbReference type="Pfam" id="PF00091">
    <property type="entry name" value="Tubulin"/>
    <property type="match status" value="1"/>
</dbReference>
<dbReference type="GO" id="GO:0005200">
    <property type="term" value="F:structural constituent of cytoskeleton"/>
    <property type="evidence" value="ECO:0007669"/>
    <property type="project" value="InterPro"/>
</dbReference>
<evidence type="ECO:0000256" key="11">
    <source>
        <dbReference type="ARBA" id="ARBA00023212"/>
    </source>
</evidence>